<evidence type="ECO:0000313" key="6">
    <source>
        <dbReference type="Proteomes" id="UP001229952"/>
    </source>
</evidence>
<accession>A0ABY9ICG4</accession>
<dbReference type="SUPFAM" id="SSF51445">
    <property type="entry name" value="(Trans)glycosidases"/>
    <property type="match status" value="1"/>
</dbReference>
<feature type="region of interest" description="Disordered" evidence="2">
    <location>
        <begin position="244"/>
        <end position="269"/>
    </location>
</feature>
<dbReference type="Pfam" id="PF01183">
    <property type="entry name" value="Glyco_hydro_25"/>
    <property type="match status" value="1"/>
</dbReference>
<dbReference type="PROSITE" id="PS51904">
    <property type="entry name" value="GLYCOSYL_HYDROL_F25_2"/>
    <property type="match status" value="1"/>
</dbReference>
<reference evidence="5 6" key="1">
    <citation type="submission" date="2023-03" db="EMBL/GenBank/DDBJ databases">
        <title>Isolation and description of six Streptomyces strains from soil environments, able to metabolize different microbial glucans.</title>
        <authorList>
            <person name="Widen T."/>
            <person name="Larsbrink J."/>
        </authorList>
    </citation>
    <scope>NUCLEOTIDE SEQUENCE [LARGE SCALE GENOMIC DNA]</scope>
    <source>
        <strain evidence="5 6">Mut2</strain>
    </source>
</reference>
<dbReference type="Pfam" id="PF01471">
    <property type="entry name" value="PG_binding_1"/>
    <property type="match status" value="1"/>
</dbReference>
<organism evidence="5 6">
    <name type="scientific">Streptomyces laculatispora</name>
    <dbReference type="NCBI Taxonomy" id="887464"/>
    <lineage>
        <taxon>Bacteria</taxon>
        <taxon>Bacillati</taxon>
        <taxon>Actinomycetota</taxon>
        <taxon>Actinomycetes</taxon>
        <taxon>Kitasatosporales</taxon>
        <taxon>Streptomycetaceae</taxon>
        <taxon>Streptomyces</taxon>
    </lineage>
</organism>
<dbReference type="InterPro" id="IPR036366">
    <property type="entry name" value="PGBDSf"/>
</dbReference>
<dbReference type="InterPro" id="IPR017853">
    <property type="entry name" value="GH"/>
</dbReference>
<dbReference type="PANTHER" id="PTHR34135">
    <property type="entry name" value="LYSOZYME"/>
    <property type="match status" value="1"/>
</dbReference>
<dbReference type="InterPro" id="IPR002477">
    <property type="entry name" value="Peptidoglycan-bd-like"/>
</dbReference>
<feature type="chain" id="PRO_5045190748" evidence="3">
    <location>
        <begin position="30"/>
        <end position="361"/>
    </location>
</feature>
<name>A0ABY9ICG4_9ACTN</name>
<evidence type="ECO:0000256" key="3">
    <source>
        <dbReference type="SAM" id="SignalP"/>
    </source>
</evidence>
<dbReference type="Gene3D" id="3.20.20.80">
    <property type="entry name" value="Glycosidases"/>
    <property type="match status" value="1"/>
</dbReference>
<keyword evidence="3" id="KW-0732">Signal</keyword>
<dbReference type="Proteomes" id="UP001229952">
    <property type="component" value="Chromosome"/>
</dbReference>
<proteinExistence type="inferred from homology"/>
<evidence type="ECO:0000256" key="2">
    <source>
        <dbReference type="SAM" id="MobiDB-lite"/>
    </source>
</evidence>
<protein>
    <submittedName>
        <fullName evidence="5">GH25 family lysozyme</fullName>
    </submittedName>
</protein>
<dbReference type="RefSeq" id="WP_306091861.1">
    <property type="nucleotide sequence ID" value="NZ_CP120992.1"/>
</dbReference>
<feature type="domain" description="Peptidoglycan binding-like" evidence="4">
    <location>
        <begin position="300"/>
        <end position="348"/>
    </location>
</feature>
<keyword evidence="6" id="KW-1185">Reference proteome</keyword>
<gene>
    <name evidence="5" type="ORF">P8A22_34600</name>
</gene>
<dbReference type="EMBL" id="CP120992">
    <property type="protein sequence ID" value="WLQ44586.1"/>
    <property type="molecule type" value="Genomic_DNA"/>
</dbReference>
<dbReference type="CDD" id="cd00599">
    <property type="entry name" value="GH25_muramidase"/>
    <property type="match status" value="1"/>
</dbReference>
<sequence length="361" mass="38393">MRRRTLIRAAAATALAPAGILTAAGAATAAGPPRAQAADLEGLDVSNNQLGIDYARTAAEGRQFVIVKAGGCQLTEGPYTSSSYPGHVDGARAAGLRVGHYWLSGDFLGPAAAADYFVDHLHDYRVGDVLALDVEVLDDSTRLWNDADVSTWFNRVRERVGSYVPWFYISTGALRAGTWTATVAAGAHLWAASWGANDGTWPGAPDLGGHYPDWAAHQYTSAGGAGGASPVDLSRARSWAFDLTEATDPPSGGDPLPKTSTEQDGVPGPVMWQRTQNWLRIESGYTGPIDGAPGPRTYAALQQNLRNWGYTGPIDGVPGTNTWAALQRLAARNGYTGPIDGVMGPNSWRGFSHFINQDRWN</sequence>
<dbReference type="SUPFAM" id="SSF47090">
    <property type="entry name" value="PGBD-like"/>
    <property type="match status" value="1"/>
</dbReference>
<evidence type="ECO:0000259" key="4">
    <source>
        <dbReference type="Pfam" id="PF01471"/>
    </source>
</evidence>
<evidence type="ECO:0000256" key="1">
    <source>
        <dbReference type="ARBA" id="ARBA00010646"/>
    </source>
</evidence>
<dbReference type="Gene3D" id="1.10.101.10">
    <property type="entry name" value="PGBD-like superfamily/PGBD"/>
    <property type="match status" value="1"/>
</dbReference>
<dbReference type="InterPro" id="IPR036365">
    <property type="entry name" value="PGBD-like_sf"/>
</dbReference>
<dbReference type="PANTHER" id="PTHR34135:SF2">
    <property type="entry name" value="LYSOZYME"/>
    <property type="match status" value="1"/>
</dbReference>
<dbReference type="InterPro" id="IPR002053">
    <property type="entry name" value="Glyco_hydro_25"/>
</dbReference>
<comment type="similarity">
    <text evidence="1">Belongs to the glycosyl hydrolase 25 family.</text>
</comment>
<evidence type="ECO:0000313" key="5">
    <source>
        <dbReference type="EMBL" id="WLQ44586.1"/>
    </source>
</evidence>
<feature type="signal peptide" evidence="3">
    <location>
        <begin position="1"/>
        <end position="29"/>
    </location>
</feature>